<sequence length="357" mass="37807">MALLLGALIAPALTGCATTDAEAEGFAATAVTEGRTGSGTALGVQLTRVDVPNDSEHALRAPISEVRVSDLLVGDEITAEVARDNTFDEVPYDREDPFTAPEGEQFVVAQLAVDPAYAYGFSGQESAIVERVVVTAADGEVVVHPLSQLVSGTTVVLRVPTDAAPESAVLEVESEGVVQQLSLLTGERLPSPVDYVYGSNNEVTLEGYRFESVEAQTGGVEHQISVESLTQVAVPFLPGYGWASEGNMWLVATFEVEHRARNTAADATWSSQNFPAGNDTTFFVRGDDGAQVEPTVVRDDPNAPEVDIALFEVPVDAATLELGVDLHPYPAGGDVRAALESPEVVYDLTLTQCEDTL</sequence>
<gene>
    <name evidence="1" type="ORF">ACFSW7_03650</name>
</gene>
<proteinExistence type="predicted"/>
<protein>
    <recommendedName>
        <fullName evidence="3">DUF4352 domain-containing protein</fullName>
    </recommendedName>
</protein>
<reference evidence="2" key="1">
    <citation type="journal article" date="2019" name="Int. J. Syst. Evol. Microbiol.">
        <title>The Global Catalogue of Microorganisms (GCM) 10K type strain sequencing project: providing services to taxonomists for standard genome sequencing and annotation.</title>
        <authorList>
            <consortium name="The Broad Institute Genomics Platform"/>
            <consortium name="The Broad Institute Genome Sequencing Center for Infectious Disease"/>
            <person name="Wu L."/>
            <person name="Ma J."/>
        </authorList>
    </citation>
    <scope>NUCLEOTIDE SEQUENCE [LARGE SCALE GENOMIC DNA]</scope>
    <source>
        <strain evidence="2">TISTR 1514</strain>
    </source>
</reference>
<comment type="caution">
    <text evidence="1">The sequence shown here is derived from an EMBL/GenBank/DDBJ whole genome shotgun (WGS) entry which is preliminary data.</text>
</comment>
<evidence type="ECO:0000313" key="1">
    <source>
        <dbReference type="EMBL" id="MFD2757473.1"/>
    </source>
</evidence>
<keyword evidence="2" id="KW-1185">Reference proteome</keyword>
<evidence type="ECO:0000313" key="2">
    <source>
        <dbReference type="Proteomes" id="UP001597492"/>
    </source>
</evidence>
<name>A0ABW5UVI7_9MICO</name>
<dbReference type="RefSeq" id="WP_019618018.1">
    <property type="nucleotide sequence ID" value="NZ_JBHUNE010000003.1"/>
</dbReference>
<evidence type="ECO:0008006" key="3">
    <source>
        <dbReference type="Google" id="ProtNLM"/>
    </source>
</evidence>
<dbReference type="Proteomes" id="UP001597492">
    <property type="component" value="Unassembled WGS sequence"/>
</dbReference>
<accession>A0ABW5UVI7</accession>
<dbReference type="EMBL" id="JBHUNE010000003">
    <property type="protein sequence ID" value="MFD2757473.1"/>
    <property type="molecule type" value="Genomic_DNA"/>
</dbReference>
<organism evidence="1 2">
    <name type="scientific">Gulosibacter faecalis</name>
    <dbReference type="NCBI Taxonomy" id="272240"/>
    <lineage>
        <taxon>Bacteria</taxon>
        <taxon>Bacillati</taxon>
        <taxon>Actinomycetota</taxon>
        <taxon>Actinomycetes</taxon>
        <taxon>Micrococcales</taxon>
        <taxon>Microbacteriaceae</taxon>
        <taxon>Gulosibacter</taxon>
    </lineage>
</organism>